<dbReference type="PROSITE" id="PS51296">
    <property type="entry name" value="RIESKE"/>
    <property type="match status" value="1"/>
</dbReference>
<proteinExistence type="predicted"/>
<comment type="function">
    <text evidence="5">May be involved in the formation or repair of [Fe-S] clusters present in iron-sulfur proteins.</text>
</comment>
<keyword evidence="3" id="KW-0408">Iron</keyword>
<dbReference type="InterPro" id="IPR017941">
    <property type="entry name" value="Rieske_2Fe-2S"/>
</dbReference>
<gene>
    <name evidence="7" type="ORF">GIY23_09500</name>
</gene>
<dbReference type="Pfam" id="PF01106">
    <property type="entry name" value="NifU"/>
    <property type="match status" value="1"/>
</dbReference>
<evidence type="ECO:0000256" key="2">
    <source>
        <dbReference type="ARBA" id="ARBA00022723"/>
    </source>
</evidence>
<evidence type="ECO:0000313" key="8">
    <source>
        <dbReference type="Proteomes" id="UP000371041"/>
    </source>
</evidence>
<dbReference type="Proteomes" id="UP000371041">
    <property type="component" value="Chromosome"/>
</dbReference>
<dbReference type="InterPro" id="IPR036922">
    <property type="entry name" value="Rieske_2Fe-2S_sf"/>
</dbReference>
<evidence type="ECO:0000256" key="3">
    <source>
        <dbReference type="ARBA" id="ARBA00023004"/>
    </source>
</evidence>
<accession>A0A5Q3Q7A9</accession>
<keyword evidence="8" id="KW-1185">Reference proteome</keyword>
<dbReference type="InterPro" id="IPR001075">
    <property type="entry name" value="NIF_FeS_clus_asmbl_NifU_C"/>
</dbReference>
<dbReference type="GO" id="GO:0016226">
    <property type="term" value="P:iron-sulfur cluster assembly"/>
    <property type="evidence" value="ECO:0007669"/>
    <property type="project" value="InterPro"/>
</dbReference>
<dbReference type="Gene3D" id="3.30.300.130">
    <property type="entry name" value="Fe-S cluster assembly (FSCA)"/>
    <property type="match status" value="1"/>
</dbReference>
<dbReference type="GO" id="GO:0051537">
    <property type="term" value="F:2 iron, 2 sulfur cluster binding"/>
    <property type="evidence" value="ECO:0007669"/>
    <property type="project" value="UniProtKB-KW"/>
</dbReference>
<sequence length="302" mass="31620">MTQAKDGADAREVAGRIDELLGQFERSGDPAATERAEELVRTLVEFYGAGLGRMVCILQEEENVGGELYRELAADPLVGALLTLHDLHPESVGERVAAALDTVRPYLGSHSGDVELFGVGDDGVAHLRLTGSCDGCPSSLVTVKLAIENAIREAAPEVTEIEVEGVTGPGTSPAGPGGRPLLPLVPEQSSGPAAEPEWRDLDCVDRLAPGVLLATEVAGRPVTLCTVDDQHYAYADRCPRCTGPISAGTLDGASLRCGTCGEHYDVRLAGRGLDNVSLHLEPLPLLVDDSTVRVAVPMGVTG</sequence>
<dbReference type="RefSeq" id="WP_154076314.1">
    <property type="nucleotide sequence ID" value="NZ_CP045929.1"/>
</dbReference>
<organism evidence="7 8">
    <name type="scientific">Allosaccharopolyspora coralli</name>
    <dbReference type="NCBI Taxonomy" id="2665642"/>
    <lineage>
        <taxon>Bacteria</taxon>
        <taxon>Bacillati</taxon>
        <taxon>Actinomycetota</taxon>
        <taxon>Actinomycetes</taxon>
        <taxon>Pseudonocardiales</taxon>
        <taxon>Pseudonocardiaceae</taxon>
        <taxon>Allosaccharopolyspora</taxon>
    </lineage>
</organism>
<dbReference type="SUPFAM" id="SSF117916">
    <property type="entry name" value="Fe-S cluster assembly (FSCA) domain-like"/>
    <property type="match status" value="1"/>
</dbReference>
<evidence type="ECO:0000256" key="5">
    <source>
        <dbReference type="ARBA" id="ARBA00049958"/>
    </source>
</evidence>
<dbReference type="KEGG" id="sace:GIY23_09500"/>
<dbReference type="EMBL" id="CP045929">
    <property type="protein sequence ID" value="QGK69720.1"/>
    <property type="molecule type" value="Genomic_DNA"/>
</dbReference>
<feature type="domain" description="Rieske" evidence="6">
    <location>
        <begin position="199"/>
        <end position="294"/>
    </location>
</feature>
<keyword evidence="1" id="KW-0001">2Fe-2S</keyword>
<evidence type="ECO:0000256" key="4">
    <source>
        <dbReference type="ARBA" id="ARBA00023014"/>
    </source>
</evidence>
<dbReference type="Pfam" id="PF00355">
    <property type="entry name" value="Rieske"/>
    <property type="match status" value="1"/>
</dbReference>
<reference evidence="8" key="1">
    <citation type="submission" date="2019-11" db="EMBL/GenBank/DDBJ databases">
        <title>The complete genome sequence of Saccharopolyspora sp. E2A.</title>
        <authorList>
            <person name="Zhang G."/>
        </authorList>
    </citation>
    <scope>NUCLEOTIDE SEQUENCE [LARGE SCALE GENOMIC DNA]</scope>
    <source>
        <strain evidence="8">E2A</strain>
    </source>
</reference>
<evidence type="ECO:0000256" key="1">
    <source>
        <dbReference type="ARBA" id="ARBA00022714"/>
    </source>
</evidence>
<keyword evidence="4" id="KW-0411">Iron-sulfur</keyword>
<dbReference type="Gene3D" id="2.102.10.10">
    <property type="entry name" value="Rieske [2Fe-2S] iron-sulphur domain"/>
    <property type="match status" value="1"/>
</dbReference>
<dbReference type="PANTHER" id="PTHR11178">
    <property type="entry name" value="IRON-SULFUR CLUSTER SCAFFOLD PROTEIN NFU-RELATED"/>
    <property type="match status" value="1"/>
</dbReference>
<evidence type="ECO:0000259" key="6">
    <source>
        <dbReference type="PROSITE" id="PS51296"/>
    </source>
</evidence>
<dbReference type="InterPro" id="IPR034904">
    <property type="entry name" value="FSCA_dom_sf"/>
</dbReference>
<dbReference type="AlphaFoldDB" id="A0A5Q3Q7A9"/>
<keyword evidence="2" id="KW-0479">Metal-binding</keyword>
<protein>
    <recommendedName>
        <fullName evidence="6">Rieske domain-containing protein</fullName>
    </recommendedName>
</protein>
<evidence type="ECO:0000313" key="7">
    <source>
        <dbReference type="EMBL" id="QGK69720.1"/>
    </source>
</evidence>
<dbReference type="GO" id="GO:0016705">
    <property type="term" value="F:oxidoreductase activity, acting on paired donors, with incorporation or reduction of molecular oxygen"/>
    <property type="evidence" value="ECO:0007669"/>
    <property type="project" value="UniProtKB-ARBA"/>
</dbReference>
<dbReference type="GO" id="GO:0004497">
    <property type="term" value="F:monooxygenase activity"/>
    <property type="evidence" value="ECO:0007669"/>
    <property type="project" value="UniProtKB-ARBA"/>
</dbReference>
<dbReference type="GO" id="GO:0005506">
    <property type="term" value="F:iron ion binding"/>
    <property type="evidence" value="ECO:0007669"/>
    <property type="project" value="InterPro"/>
</dbReference>
<name>A0A5Q3Q7A9_9PSEU</name>
<dbReference type="SUPFAM" id="SSF50022">
    <property type="entry name" value="ISP domain"/>
    <property type="match status" value="1"/>
</dbReference>